<evidence type="ECO:0000256" key="3">
    <source>
        <dbReference type="ARBA" id="ARBA00035306"/>
    </source>
</evidence>
<name>A0A8S4NQ57_OWEFU</name>
<dbReference type="EMBL" id="CAIIXF020000005">
    <property type="protein sequence ID" value="CAH1783510.1"/>
    <property type="molecule type" value="Genomic_DNA"/>
</dbReference>
<dbReference type="PANTHER" id="PTHR21314:SF0">
    <property type="entry name" value="QUEUOSINE 5'-PHOSPHATE N-GLYCOSYLASE_HYDROLASE"/>
    <property type="match status" value="1"/>
</dbReference>
<evidence type="ECO:0000256" key="4">
    <source>
        <dbReference type="ARBA" id="ARBA00035393"/>
    </source>
</evidence>
<evidence type="ECO:0000256" key="5">
    <source>
        <dbReference type="ARBA" id="ARBA00048204"/>
    </source>
</evidence>
<dbReference type="InterPro" id="IPR019438">
    <property type="entry name" value="Q_salvage"/>
</dbReference>
<dbReference type="GO" id="GO:0016787">
    <property type="term" value="F:hydrolase activity"/>
    <property type="evidence" value="ECO:0007669"/>
    <property type="project" value="UniProtKB-KW"/>
</dbReference>
<evidence type="ECO:0000256" key="1">
    <source>
        <dbReference type="ARBA" id="ARBA00022801"/>
    </source>
</evidence>
<feature type="non-terminal residue" evidence="7">
    <location>
        <position position="202"/>
    </location>
</feature>
<proteinExistence type="inferred from homology"/>
<dbReference type="GO" id="GO:0006400">
    <property type="term" value="P:tRNA modification"/>
    <property type="evidence" value="ECO:0007669"/>
    <property type="project" value="TreeGrafter"/>
</dbReference>
<dbReference type="Pfam" id="PF10343">
    <property type="entry name" value="Q_salvage"/>
    <property type="match status" value="1"/>
</dbReference>
<gene>
    <name evidence="7" type="ORF">OFUS_LOCUS9848</name>
</gene>
<accession>A0A8S4NQ57</accession>
<reference evidence="7" key="1">
    <citation type="submission" date="2022-03" db="EMBL/GenBank/DDBJ databases">
        <authorList>
            <person name="Martin C."/>
        </authorList>
    </citation>
    <scope>NUCLEOTIDE SEQUENCE</scope>
</reference>
<dbReference type="OrthoDB" id="416777at2759"/>
<evidence type="ECO:0000313" key="7">
    <source>
        <dbReference type="EMBL" id="CAH1783510.1"/>
    </source>
</evidence>
<organism evidence="7 8">
    <name type="scientific">Owenia fusiformis</name>
    <name type="common">Polychaete worm</name>
    <dbReference type="NCBI Taxonomy" id="6347"/>
    <lineage>
        <taxon>Eukaryota</taxon>
        <taxon>Metazoa</taxon>
        <taxon>Spiralia</taxon>
        <taxon>Lophotrochozoa</taxon>
        <taxon>Annelida</taxon>
        <taxon>Polychaeta</taxon>
        <taxon>Sedentaria</taxon>
        <taxon>Canalipalpata</taxon>
        <taxon>Sabellida</taxon>
        <taxon>Oweniida</taxon>
        <taxon>Oweniidae</taxon>
        <taxon>Owenia</taxon>
    </lineage>
</organism>
<keyword evidence="8" id="KW-1185">Reference proteome</keyword>
<comment type="function">
    <text evidence="6">Catalyzes the hydrolysis of queuosine 5'-phosphate, releasing the nucleobase queuine (q). Is required for salvage of queuine from exogenous queuosine (Q) that is imported and then converted to queuosine 5'-phosphate intracellularly.</text>
</comment>
<dbReference type="Proteomes" id="UP000749559">
    <property type="component" value="Unassembled WGS sequence"/>
</dbReference>
<comment type="similarity">
    <text evidence="2 6">Belongs to the QNG1 protein family.</text>
</comment>
<dbReference type="AlphaFoldDB" id="A0A8S4NQ57"/>
<dbReference type="EC" id="3.2.2.-" evidence="6"/>
<comment type="catalytic activity">
    <reaction evidence="5 6">
        <text>queuosine 5'-phosphate + H2O = queuine + D-ribose 5-phosphate</text>
        <dbReference type="Rhea" id="RHEA:75387"/>
        <dbReference type="ChEBI" id="CHEBI:15377"/>
        <dbReference type="ChEBI" id="CHEBI:17433"/>
        <dbReference type="ChEBI" id="CHEBI:78346"/>
        <dbReference type="ChEBI" id="CHEBI:194371"/>
    </reaction>
    <physiologicalReaction direction="left-to-right" evidence="5 6">
        <dbReference type="Rhea" id="RHEA:75388"/>
    </physiologicalReaction>
</comment>
<sequence>IQMPMLHERLKVLHEVGSKLVEKYNGSFVNCIYEADGSANKLLEIIMENFPAFRDVAEFKGKQVGIYKRAQILISDIWACCEGTGLGAFKDVDTITMFADYRIPQILVYFGALEYSDHLMDLLKKDTLFQSGDQLEVEIRGCSIWAVELIVREARELMAKDESLKDNSMNAIMVDHYLWDYRVAHAIETNHIPIHKIRCIYY</sequence>
<protein>
    <recommendedName>
        <fullName evidence="3 6">Queuosine 5'-phosphate N-glycosylase/hydrolase</fullName>
        <ecNumber evidence="6">3.2.2.-</ecNumber>
    </recommendedName>
    <alternativeName>
        <fullName evidence="4 6">Queuosine-nucleotide N-glycosylase/hydrolase</fullName>
    </alternativeName>
</protein>
<keyword evidence="1 6" id="KW-0378">Hydrolase</keyword>
<evidence type="ECO:0000256" key="2">
    <source>
        <dbReference type="ARBA" id="ARBA00035119"/>
    </source>
</evidence>
<evidence type="ECO:0000313" key="8">
    <source>
        <dbReference type="Proteomes" id="UP000749559"/>
    </source>
</evidence>
<evidence type="ECO:0000256" key="6">
    <source>
        <dbReference type="RuleBase" id="RU365002"/>
    </source>
</evidence>
<dbReference type="PANTHER" id="PTHR21314">
    <property type="entry name" value="QUEUOSINE 5'-PHOSPHATE N-GLYCOSYLASE_HYDROLASE-RELATED"/>
    <property type="match status" value="1"/>
</dbReference>
<comment type="caution">
    <text evidence="7">The sequence shown here is derived from an EMBL/GenBank/DDBJ whole genome shotgun (WGS) entry which is preliminary data.</text>
</comment>